<protein>
    <submittedName>
        <fullName evidence="3">Glycosyltransferase family 4 protein</fullName>
    </submittedName>
</protein>
<proteinExistence type="predicted"/>
<evidence type="ECO:0000259" key="1">
    <source>
        <dbReference type="Pfam" id="PF00534"/>
    </source>
</evidence>
<dbReference type="CDD" id="cd03801">
    <property type="entry name" value="GT4_PimA-like"/>
    <property type="match status" value="1"/>
</dbReference>
<dbReference type="AlphaFoldDB" id="A0A9E4NGP0"/>
<evidence type="ECO:0000259" key="2">
    <source>
        <dbReference type="Pfam" id="PF13439"/>
    </source>
</evidence>
<dbReference type="GO" id="GO:0016757">
    <property type="term" value="F:glycosyltransferase activity"/>
    <property type="evidence" value="ECO:0007669"/>
    <property type="project" value="InterPro"/>
</dbReference>
<evidence type="ECO:0000313" key="3">
    <source>
        <dbReference type="EMBL" id="MCG7976923.1"/>
    </source>
</evidence>
<dbReference type="Pfam" id="PF13439">
    <property type="entry name" value="Glyco_transf_4"/>
    <property type="match status" value="1"/>
</dbReference>
<comment type="caution">
    <text evidence="3">The sequence shown here is derived from an EMBL/GenBank/DDBJ whole genome shotgun (WGS) entry which is preliminary data.</text>
</comment>
<gene>
    <name evidence="3" type="ORF">JAY77_02085</name>
</gene>
<feature type="domain" description="Glycosyltransferase subfamily 4-like N-terminal" evidence="2">
    <location>
        <begin position="18"/>
        <end position="207"/>
    </location>
</feature>
<dbReference type="PANTHER" id="PTHR45947:SF13">
    <property type="entry name" value="TRANSFERASE"/>
    <property type="match status" value="1"/>
</dbReference>
<accession>A0A9E4NGP0</accession>
<name>A0A9E4NGP0_9GAMM</name>
<dbReference type="InterPro" id="IPR028098">
    <property type="entry name" value="Glyco_trans_4-like_N"/>
</dbReference>
<dbReference type="PANTHER" id="PTHR45947">
    <property type="entry name" value="SULFOQUINOVOSYL TRANSFERASE SQD2"/>
    <property type="match status" value="1"/>
</dbReference>
<organism evidence="3 4">
    <name type="scientific">Candidatus Thiodiazotropha taylori</name>
    <dbReference type="NCBI Taxonomy" id="2792791"/>
    <lineage>
        <taxon>Bacteria</taxon>
        <taxon>Pseudomonadati</taxon>
        <taxon>Pseudomonadota</taxon>
        <taxon>Gammaproteobacteria</taxon>
        <taxon>Chromatiales</taxon>
        <taxon>Sedimenticolaceae</taxon>
        <taxon>Candidatus Thiodiazotropha</taxon>
    </lineage>
</organism>
<feature type="domain" description="Glycosyl transferase family 1" evidence="1">
    <location>
        <begin position="219"/>
        <end position="357"/>
    </location>
</feature>
<dbReference type="InterPro" id="IPR001296">
    <property type="entry name" value="Glyco_trans_1"/>
</dbReference>
<dbReference type="Proteomes" id="UP000886674">
    <property type="component" value="Unassembled WGS sequence"/>
</dbReference>
<evidence type="ECO:0000313" key="4">
    <source>
        <dbReference type="Proteomes" id="UP000886674"/>
    </source>
</evidence>
<reference evidence="3" key="1">
    <citation type="journal article" date="2021" name="Proc. Natl. Acad. Sci. U.S.A.">
        <title>Global biogeography of chemosynthetic symbionts reveals both localized and globally distributed symbiont groups. .</title>
        <authorList>
            <person name="Osvatic J.T."/>
            <person name="Wilkins L.G.E."/>
            <person name="Leibrecht L."/>
            <person name="Leray M."/>
            <person name="Zauner S."/>
            <person name="Polzin J."/>
            <person name="Camacho Y."/>
            <person name="Gros O."/>
            <person name="van Gils J.A."/>
            <person name="Eisen J.A."/>
            <person name="Petersen J.M."/>
            <person name="Yuen B."/>
        </authorList>
    </citation>
    <scope>NUCLEOTIDE SEQUENCE</scope>
    <source>
        <strain evidence="3">MAGclacostrist055</strain>
    </source>
</reference>
<dbReference type="Gene3D" id="3.40.50.2000">
    <property type="entry name" value="Glycogen Phosphorylase B"/>
    <property type="match status" value="2"/>
</dbReference>
<sequence>MNEKSKVLLVHNRYQQQGGEDSVVDEEMKLLEKNGHHVKLYTRNNTDIDRSDRILLFLNAIWSKRTIRDLEQLISVEKPDFIHVHNTFPLISPSVYWVAKKHNISTIQTIHNFRLSCIQAMYIRNMKVCEDCLNKGPWRGVIRKCYRGSILASVVSAAVIQFHRIIGTYQNKIDAYIALNEFCKKKLIEMGLPREKIKIKPNFVNLQHKKRQTRDGNPLYVGRLSEEKGISVLVNAIKSFPDQVFDIVGDGPQKEILRGLSNVRLLGKLDQAGVYKLMQKTPFLIMPSVWYENMPRTLVESYGNATPIIASHIGALGELITHMRTGLLFECGSVDDLINSISWALQNPDEMNKMGLEAHTDFMMKYTDKVNYRLLMEIYNNV</sequence>
<dbReference type="SUPFAM" id="SSF53756">
    <property type="entry name" value="UDP-Glycosyltransferase/glycogen phosphorylase"/>
    <property type="match status" value="1"/>
</dbReference>
<dbReference type="Pfam" id="PF00534">
    <property type="entry name" value="Glycos_transf_1"/>
    <property type="match status" value="1"/>
</dbReference>
<dbReference type="EMBL" id="JAEPCR010000003">
    <property type="protein sequence ID" value="MCG7976923.1"/>
    <property type="molecule type" value="Genomic_DNA"/>
</dbReference>
<dbReference type="InterPro" id="IPR050194">
    <property type="entry name" value="Glycosyltransferase_grp1"/>
</dbReference>